<accession>H1W167</accession>
<dbReference type="AlphaFoldDB" id="H1W167"/>
<gene>
    <name evidence="2" type="ORF">CH063_15045</name>
</gene>
<dbReference type="Proteomes" id="UP000007174">
    <property type="component" value="Unassembled WGS sequence"/>
</dbReference>
<name>H1W167_COLHI</name>
<dbReference type="InterPro" id="IPR010730">
    <property type="entry name" value="HET"/>
</dbReference>
<organism evidence="2 3">
    <name type="scientific">Colletotrichum higginsianum (strain IMI 349063)</name>
    <name type="common">Crucifer anthracnose fungus</name>
    <dbReference type="NCBI Taxonomy" id="759273"/>
    <lineage>
        <taxon>Eukaryota</taxon>
        <taxon>Fungi</taxon>
        <taxon>Dikarya</taxon>
        <taxon>Ascomycota</taxon>
        <taxon>Pezizomycotina</taxon>
        <taxon>Sordariomycetes</taxon>
        <taxon>Hypocreomycetidae</taxon>
        <taxon>Glomerellales</taxon>
        <taxon>Glomerellaceae</taxon>
        <taxon>Colletotrichum</taxon>
        <taxon>Colletotrichum destructivum species complex</taxon>
    </lineage>
</organism>
<feature type="domain" description="Heterokaryon incompatibility" evidence="1">
    <location>
        <begin position="92"/>
        <end position="235"/>
    </location>
</feature>
<dbReference type="VEuPathDB" id="FungiDB:CH63R_05422"/>
<evidence type="ECO:0000313" key="3">
    <source>
        <dbReference type="Proteomes" id="UP000007174"/>
    </source>
</evidence>
<reference evidence="3" key="1">
    <citation type="journal article" date="2012" name="Nat. Genet.">
        <title>Lifestyle transitions in plant pathogenic Colletotrichum fungi deciphered by genome and transcriptome analyses.</title>
        <authorList>
            <person name="O'Connell R.J."/>
            <person name="Thon M.R."/>
            <person name="Hacquard S."/>
            <person name="Amyotte S.G."/>
            <person name="Kleemann J."/>
            <person name="Torres M.F."/>
            <person name="Damm U."/>
            <person name="Buiate E.A."/>
            <person name="Epstein L."/>
            <person name="Alkan N."/>
            <person name="Altmueller J."/>
            <person name="Alvarado-Balderrama L."/>
            <person name="Bauser C.A."/>
            <person name="Becker C."/>
            <person name="Birren B.W."/>
            <person name="Chen Z."/>
            <person name="Choi J."/>
            <person name="Crouch J.A."/>
            <person name="Duvick J.P."/>
            <person name="Farman M.A."/>
            <person name="Gan P."/>
            <person name="Heiman D."/>
            <person name="Henrissat B."/>
            <person name="Howard R.J."/>
            <person name="Kabbage M."/>
            <person name="Koch C."/>
            <person name="Kracher B."/>
            <person name="Kubo Y."/>
            <person name="Law A.D."/>
            <person name="Lebrun M.-H."/>
            <person name="Lee Y.-H."/>
            <person name="Miyara I."/>
            <person name="Moore N."/>
            <person name="Neumann U."/>
            <person name="Nordstroem K."/>
            <person name="Panaccione D.G."/>
            <person name="Panstruga R."/>
            <person name="Place M."/>
            <person name="Proctor R.H."/>
            <person name="Prusky D."/>
            <person name="Rech G."/>
            <person name="Reinhardt R."/>
            <person name="Rollins J.A."/>
            <person name="Rounsley S."/>
            <person name="Schardl C.L."/>
            <person name="Schwartz D.C."/>
            <person name="Shenoy N."/>
            <person name="Shirasu K."/>
            <person name="Sikhakolli U.R."/>
            <person name="Stueber K."/>
            <person name="Sukno S.A."/>
            <person name="Sweigard J.A."/>
            <person name="Takano Y."/>
            <person name="Takahara H."/>
            <person name="Trail F."/>
            <person name="van der Does H.C."/>
            <person name="Voll L.M."/>
            <person name="Will I."/>
            <person name="Young S."/>
            <person name="Zeng Q."/>
            <person name="Zhang J."/>
            <person name="Zhou S."/>
            <person name="Dickman M.B."/>
            <person name="Schulze-Lefert P."/>
            <person name="Ver Loren van Themaat E."/>
            <person name="Ma L.-J."/>
            <person name="Vaillancourt L.J."/>
        </authorList>
    </citation>
    <scope>NUCLEOTIDE SEQUENCE [LARGE SCALE GENOMIC DNA]</scope>
    <source>
        <strain evidence="3">IMI 349063</strain>
    </source>
</reference>
<dbReference type="eggNOG" id="ENOG502SIE8">
    <property type="taxonomic scope" value="Eukaryota"/>
</dbReference>
<proteinExistence type="predicted"/>
<sequence>MSGVNGRGELTAAKKREALFDKQLAALRPGDRQALMHLPLPQQRALVAKAKKQQERWNREQMAQEIKRQLKANPDLVTTELQYHRLSNALPFTALSYCWGPAVTQSPIVIDGAVQRCGLNGELALRHLRGAEGVHVWIDQLCINQDDNAEKGHQVQMMRHIYSAAARVAVWMGLPADDSDLFLPHVRAMGALIRQQRYADVVRAHADMAFLRRVSHAFRAFCERQYWTRLWIIQEFAVGAEIDVLCGRASVGYADLRGFLVFLNKVYDHYPAIQAEGGAPLMMTLLEMLRGFKTSANSFLEGVLTRRRRYQLRHGGAPRAMAGDSESLFAVLVTTLVLEVDYNHTQATDPRDRVFAVMHFADDVDEFEGLPDYSLGCEEVYRAAARRILMQGNIDLLSYCQFPREAPSLATWAPDWQTGIKRPNVGNPWLSNGEGGAAN</sequence>
<evidence type="ECO:0000259" key="1">
    <source>
        <dbReference type="Pfam" id="PF06985"/>
    </source>
</evidence>
<dbReference type="EMBL" id="CACQ02008474">
    <property type="protein sequence ID" value="CCF46230.1"/>
    <property type="molecule type" value="Genomic_DNA"/>
</dbReference>
<dbReference type="STRING" id="759273.H1W167"/>
<dbReference type="InterPro" id="IPR052895">
    <property type="entry name" value="HetReg/Transcr_Mod"/>
</dbReference>
<evidence type="ECO:0000313" key="2">
    <source>
        <dbReference type="EMBL" id="CCF46230.1"/>
    </source>
</evidence>
<dbReference type="Pfam" id="PF06985">
    <property type="entry name" value="HET"/>
    <property type="match status" value="1"/>
</dbReference>
<protein>
    <submittedName>
        <fullName evidence="2">HET domain-containing protein</fullName>
    </submittedName>
</protein>
<dbReference type="PANTHER" id="PTHR24148:SF73">
    <property type="entry name" value="HET DOMAIN PROTEIN (AFU_ORTHOLOGUE AFUA_8G01020)"/>
    <property type="match status" value="1"/>
</dbReference>
<dbReference type="PANTHER" id="PTHR24148">
    <property type="entry name" value="ANKYRIN REPEAT DOMAIN-CONTAINING PROTEIN 39 HOMOLOG-RELATED"/>
    <property type="match status" value="1"/>
</dbReference>
<dbReference type="HOGENOM" id="CLU_624044_0_0_1"/>